<dbReference type="InterPro" id="IPR051781">
    <property type="entry name" value="Metallo-dep_Hydrolase"/>
</dbReference>
<evidence type="ECO:0000313" key="2">
    <source>
        <dbReference type="EMBL" id="HGL18486.1"/>
    </source>
</evidence>
<dbReference type="Gene3D" id="2.30.40.10">
    <property type="entry name" value="Urease, subunit C, domain 1"/>
    <property type="match status" value="1"/>
</dbReference>
<evidence type="ECO:0000259" key="1">
    <source>
        <dbReference type="Pfam" id="PF01979"/>
    </source>
</evidence>
<proteinExistence type="predicted"/>
<feature type="domain" description="Amidohydrolase-related" evidence="1">
    <location>
        <begin position="50"/>
        <end position="372"/>
    </location>
</feature>
<dbReference type="AlphaFoldDB" id="A0A7V3ZZY3"/>
<dbReference type="InterPro" id="IPR032466">
    <property type="entry name" value="Metal_Hydrolase"/>
</dbReference>
<dbReference type="InterPro" id="IPR011059">
    <property type="entry name" value="Metal-dep_hydrolase_composite"/>
</dbReference>
<dbReference type="PANTHER" id="PTHR43135">
    <property type="entry name" value="ALPHA-D-RIBOSE 1-METHYLPHOSPHONATE 5-TRIPHOSPHATE DIPHOSPHATASE"/>
    <property type="match status" value="1"/>
</dbReference>
<keyword evidence="2" id="KW-0378">Hydrolase</keyword>
<sequence length="374" mass="41434">MIVLKGGKIFTGEEFIENGAIFIENGKIVKVLRRKRLPSNVEVIDLKGKYILPGFIDPHTHIGMRDEGAPRDYSDVNEATDPATPHIYAIDAYNPLDPAVEKALRNGVTTVFITPGSANPIGGIGSVIKLKKASISEIIVKKEAGLKMALGENPKLTYRERKSFPTTRMATAAVIREWFTKAQRYGEEKKRKEKDPKLENILKALRKEIPCRIHCHSVQDIETALRLREEFGFEMILEHASDAPLIADKLKGKVKGIVVGPLFGVSSKPESKNLSFENPARLSSHGIPIAITSDHPFNAIYYLNLYAAMSFKEGLDEITALKAITSTPAEFLGVSDRVGYIKKGYDADIVVFSGHPFDIMSRVEMVFIDGVRVV</sequence>
<reference evidence="2" key="1">
    <citation type="journal article" date="2020" name="mSystems">
        <title>Genome- and Community-Level Interaction Insights into Carbon Utilization and Element Cycling Functions of Hydrothermarchaeota in Hydrothermal Sediment.</title>
        <authorList>
            <person name="Zhou Z."/>
            <person name="Liu Y."/>
            <person name="Xu W."/>
            <person name="Pan J."/>
            <person name="Luo Z.H."/>
            <person name="Li M."/>
        </authorList>
    </citation>
    <scope>NUCLEOTIDE SEQUENCE [LARGE SCALE GENOMIC DNA]</scope>
    <source>
        <strain evidence="2">SpSt-69</strain>
    </source>
</reference>
<dbReference type="SUPFAM" id="SSF51556">
    <property type="entry name" value="Metallo-dependent hydrolases"/>
    <property type="match status" value="1"/>
</dbReference>
<dbReference type="Gene3D" id="3.20.20.140">
    <property type="entry name" value="Metal-dependent hydrolases"/>
    <property type="match status" value="1"/>
</dbReference>
<name>A0A7V3ZZY3_UNCW3</name>
<organism evidence="2">
    <name type="scientific">candidate division WOR-3 bacterium</name>
    <dbReference type="NCBI Taxonomy" id="2052148"/>
    <lineage>
        <taxon>Bacteria</taxon>
        <taxon>Bacteria division WOR-3</taxon>
    </lineage>
</organism>
<dbReference type="GO" id="GO:0016810">
    <property type="term" value="F:hydrolase activity, acting on carbon-nitrogen (but not peptide) bonds"/>
    <property type="evidence" value="ECO:0007669"/>
    <property type="project" value="InterPro"/>
</dbReference>
<dbReference type="PANTHER" id="PTHR43135:SF3">
    <property type="entry name" value="ALPHA-D-RIBOSE 1-METHYLPHOSPHONATE 5-TRIPHOSPHATE DIPHOSPHATASE"/>
    <property type="match status" value="1"/>
</dbReference>
<dbReference type="Pfam" id="PF01979">
    <property type="entry name" value="Amidohydro_1"/>
    <property type="match status" value="1"/>
</dbReference>
<dbReference type="SUPFAM" id="SSF51338">
    <property type="entry name" value="Composite domain of metallo-dependent hydrolases"/>
    <property type="match status" value="1"/>
</dbReference>
<comment type="caution">
    <text evidence="2">The sequence shown here is derived from an EMBL/GenBank/DDBJ whole genome shotgun (WGS) entry which is preliminary data.</text>
</comment>
<gene>
    <name evidence="2" type="ORF">ENU66_09185</name>
</gene>
<dbReference type="EMBL" id="DTDJ01000055">
    <property type="protein sequence ID" value="HGL18486.1"/>
    <property type="molecule type" value="Genomic_DNA"/>
</dbReference>
<dbReference type="CDD" id="cd01309">
    <property type="entry name" value="Met_dep_hydrolase_C"/>
    <property type="match status" value="1"/>
</dbReference>
<accession>A0A7V3ZZY3</accession>
<dbReference type="InterPro" id="IPR006680">
    <property type="entry name" value="Amidohydro-rel"/>
</dbReference>
<protein>
    <submittedName>
        <fullName evidence="2">Amidohydrolase</fullName>
    </submittedName>
</protein>